<reference evidence="7 8" key="1">
    <citation type="submission" date="2017-12" db="EMBL/GenBank/DDBJ databases">
        <title>Genome Sequence of the Amphotericin B-resistant Candida duobushaemulonii strain, B09383.</title>
        <authorList>
            <person name="Chow N.A."/>
            <person name="Gade L."/>
            <person name="Batra D."/>
            <person name="Rowe L.A."/>
            <person name="Loparev V.N."/>
            <person name="Litvintseva A.P."/>
        </authorList>
    </citation>
    <scope>NUCLEOTIDE SEQUENCE [LARGE SCALE GENOMIC DNA]</scope>
    <source>
        <strain evidence="7 8">B09383</strain>
    </source>
</reference>
<dbReference type="Pfam" id="PF09696">
    <property type="entry name" value="Ctf8"/>
    <property type="match status" value="1"/>
</dbReference>
<dbReference type="Proteomes" id="UP000244406">
    <property type="component" value="Unassembled WGS sequence"/>
</dbReference>
<name>A0A2V1AEQ9_9ASCO</name>
<dbReference type="GO" id="GO:0006260">
    <property type="term" value="P:DNA replication"/>
    <property type="evidence" value="ECO:0007669"/>
    <property type="project" value="UniProtKB-KW"/>
</dbReference>
<evidence type="ECO:0000256" key="2">
    <source>
        <dbReference type="ARBA" id="ARBA00022705"/>
    </source>
</evidence>
<dbReference type="VEuPathDB" id="FungiDB:CXQ87_004782"/>
<keyword evidence="8" id="KW-1185">Reference proteome</keyword>
<dbReference type="RefSeq" id="XP_025337429.1">
    <property type="nucleotide sequence ID" value="XM_025483216.1"/>
</dbReference>
<evidence type="ECO:0000256" key="6">
    <source>
        <dbReference type="ARBA" id="ARBA00038447"/>
    </source>
</evidence>
<keyword evidence="4" id="KW-0539">Nucleus</keyword>
<organism evidence="7 8">
    <name type="scientific">Candidozyma duobushaemuli</name>
    <dbReference type="NCBI Taxonomy" id="1231522"/>
    <lineage>
        <taxon>Eukaryota</taxon>
        <taxon>Fungi</taxon>
        <taxon>Dikarya</taxon>
        <taxon>Ascomycota</taxon>
        <taxon>Saccharomycotina</taxon>
        <taxon>Pichiomycetes</taxon>
        <taxon>Metschnikowiaceae</taxon>
        <taxon>Candidozyma</taxon>
    </lineage>
</organism>
<comment type="subcellular location">
    <subcellularLocation>
        <location evidence="1">Nucleus</location>
    </subcellularLocation>
</comment>
<dbReference type="PANTHER" id="PTHR28605:SF1">
    <property type="entry name" value="CHROMOSOME TRANSMISSION FIDELITY FACTOR 8"/>
    <property type="match status" value="1"/>
</dbReference>
<evidence type="ECO:0000256" key="5">
    <source>
        <dbReference type="ARBA" id="ARBA00023306"/>
    </source>
</evidence>
<sequence length="108" mass="11993">MGLLLLDIQGELNLPSKDETSDKHDMAIIDQIHDAVKFGRLIFDDASSQRVTLFIGNSQRLLGKIEDLPKPVGVLRVSTTAESASDDVKLIDVVHKKLTFNQRPLPIM</sequence>
<keyword evidence="3" id="KW-0238">DNA-binding</keyword>
<protein>
    <submittedName>
        <fullName evidence="7">Uncharacterized protein</fullName>
    </submittedName>
</protein>
<dbReference type="InterPro" id="IPR018607">
    <property type="entry name" value="Ctf8"/>
</dbReference>
<dbReference type="GO" id="GO:0003677">
    <property type="term" value="F:DNA binding"/>
    <property type="evidence" value="ECO:0007669"/>
    <property type="project" value="UniProtKB-KW"/>
</dbReference>
<evidence type="ECO:0000313" key="8">
    <source>
        <dbReference type="Proteomes" id="UP000244406"/>
    </source>
</evidence>
<evidence type="ECO:0000313" key="7">
    <source>
        <dbReference type="EMBL" id="PVH16489.1"/>
    </source>
</evidence>
<keyword evidence="2" id="KW-0235">DNA replication</keyword>
<dbReference type="EMBL" id="PKFP01000005">
    <property type="protein sequence ID" value="PVH16489.1"/>
    <property type="molecule type" value="Genomic_DNA"/>
</dbReference>
<dbReference type="GeneID" id="37004781"/>
<proteinExistence type="inferred from homology"/>
<evidence type="ECO:0000256" key="4">
    <source>
        <dbReference type="ARBA" id="ARBA00023242"/>
    </source>
</evidence>
<comment type="similarity">
    <text evidence="6">Belongs to the CTF8 family.</text>
</comment>
<dbReference type="AlphaFoldDB" id="A0A2V1AEQ9"/>
<accession>A0A2V1AEQ9</accession>
<evidence type="ECO:0000256" key="1">
    <source>
        <dbReference type="ARBA" id="ARBA00004123"/>
    </source>
</evidence>
<comment type="caution">
    <text evidence="7">The sequence shown here is derived from an EMBL/GenBank/DDBJ whole genome shotgun (WGS) entry which is preliminary data.</text>
</comment>
<dbReference type="GO" id="GO:0031390">
    <property type="term" value="C:Ctf18 RFC-like complex"/>
    <property type="evidence" value="ECO:0007669"/>
    <property type="project" value="InterPro"/>
</dbReference>
<evidence type="ECO:0000256" key="3">
    <source>
        <dbReference type="ARBA" id="ARBA00023125"/>
    </source>
</evidence>
<keyword evidence="5" id="KW-0131">Cell cycle</keyword>
<dbReference type="PANTHER" id="PTHR28605">
    <property type="entry name" value="CTF8, CHROMOSOME TRANSMISSION FIDELITY FACTOR 8 HOMOLOG (S. CEREVISIAE)"/>
    <property type="match status" value="1"/>
</dbReference>
<gene>
    <name evidence="7" type="ORF">CXQ87_004782</name>
</gene>
<dbReference type="GO" id="GO:0007064">
    <property type="term" value="P:mitotic sister chromatid cohesion"/>
    <property type="evidence" value="ECO:0007669"/>
    <property type="project" value="InterPro"/>
</dbReference>